<dbReference type="GO" id="GO:0005576">
    <property type="term" value="C:extracellular region"/>
    <property type="evidence" value="ECO:0007669"/>
    <property type="project" value="UniProtKB-SubCell"/>
</dbReference>
<dbReference type="AlphaFoldDB" id="A0A3Q3VVV4"/>
<name>A0A3Q3VVV4_MOLML</name>
<proteinExistence type="inferred from homology"/>
<feature type="chain" id="PRO_5018770224" description="Beta-microseminoprotein-like" evidence="5">
    <location>
        <begin position="41"/>
        <end position="127"/>
    </location>
</feature>
<comment type="subcellular location">
    <subcellularLocation>
        <location evidence="1">Secreted</location>
    </subcellularLocation>
</comment>
<evidence type="ECO:0000256" key="2">
    <source>
        <dbReference type="ARBA" id="ARBA00010352"/>
    </source>
</evidence>
<accession>A0A3Q3VVV4</accession>
<dbReference type="PANTHER" id="PTHR10500:SF7">
    <property type="entry name" value="BETA-MICROSEMINOPROTEIN"/>
    <property type="match status" value="1"/>
</dbReference>
<evidence type="ECO:0000256" key="3">
    <source>
        <dbReference type="ARBA" id="ARBA00022525"/>
    </source>
</evidence>
<keyword evidence="7" id="KW-1185">Reference proteome</keyword>
<keyword evidence="3" id="KW-0964">Secreted</keyword>
<evidence type="ECO:0000313" key="7">
    <source>
        <dbReference type="Proteomes" id="UP000261620"/>
    </source>
</evidence>
<dbReference type="Proteomes" id="UP000261620">
    <property type="component" value="Unplaced"/>
</dbReference>
<reference evidence="6" key="1">
    <citation type="submission" date="2025-08" db="UniProtKB">
        <authorList>
            <consortium name="Ensembl"/>
        </authorList>
    </citation>
    <scope>IDENTIFICATION</scope>
</reference>
<organism evidence="6 7">
    <name type="scientific">Mola mola</name>
    <name type="common">Ocean sunfish</name>
    <name type="synonym">Tetraodon mola</name>
    <dbReference type="NCBI Taxonomy" id="94237"/>
    <lineage>
        <taxon>Eukaryota</taxon>
        <taxon>Metazoa</taxon>
        <taxon>Chordata</taxon>
        <taxon>Craniata</taxon>
        <taxon>Vertebrata</taxon>
        <taxon>Euteleostomi</taxon>
        <taxon>Actinopterygii</taxon>
        <taxon>Neopterygii</taxon>
        <taxon>Teleostei</taxon>
        <taxon>Neoteleostei</taxon>
        <taxon>Acanthomorphata</taxon>
        <taxon>Eupercaria</taxon>
        <taxon>Tetraodontiformes</taxon>
        <taxon>Molidae</taxon>
        <taxon>Mola</taxon>
    </lineage>
</organism>
<evidence type="ECO:0000256" key="1">
    <source>
        <dbReference type="ARBA" id="ARBA00004613"/>
    </source>
</evidence>
<evidence type="ECO:0008006" key="8">
    <source>
        <dbReference type="Google" id="ProtNLM"/>
    </source>
</evidence>
<sequence>MLGDISGFNVLSSNICFCFPVKKYLLLALLICALLSLSSAQCYGKPVDPDMTHCKDDVDNTWHAVGSSWRNSECMDCSCRGCCSAYSTPMVFPDDCVKVFDSKACEYIVHKKNDPTVLCPIYAAVGK</sequence>
<evidence type="ECO:0000256" key="4">
    <source>
        <dbReference type="ARBA" id="ARBA00023157"/>
    </source>
</evidence>
<dbReference type="InterPro" id="IPR008735">
    <property type="entry name" value="PSP94"/>
</dbReference>
<evidence type="ECO:0000256" key="5">
    <source>
        <dbReference type="SAM" id="SignalP"/>
    </source>
</evidence>
<dbReference type="Gene3D" id="2.60.40.1900">
    <property type="entry name" value="Beta-microseminoprotein (PSP94) domain"/>
    <property type="match status" value="1"/>
</dbReference>
<reference evidence="6" key="2">
    <citation type="submission" date="2025-09" db="UniProtKB">
        <authorList>
            <consortium name="Ensembl"/>
        </authorList>
    </citation>
    <scope>IDENTIFICATION</scope>
</reference>
<dbReference type="OMA" id="MTHCQDD"/>
<evidence type="ECO:0000313" key="6">
    <source>
        <dbReference type="Ensembl" id="ENSMMOP00000003047.1"/>
    </source>
</evidence>
<keyword evidence="5" id="KW-0732">Signal</keyword>
<dbReference type="Pfam" id="PF05825">
    <property type="entry name" value="PSP94"/>
    <property type="match status" value="1"/>
</dbReference>
<dbReference type="Ensembl" id="ENSMMOT00000003095.1">
    <property type="protein sequence ID" value="ENSMMOP00000003047.1"/>
    <property type="gene ID" value="ENSMMOG00000002454.1"/>
</dbReference>
<keyword evidence="4" id="KW-1015">Disulfide bond</keyword>
<comment type="similarity">
    <text evidence="2">Belongs to the beta-microseminoprotein family.</text>
</comment>
<dbReference type="PANTHER" id="PTHR10500">
    <property type="entry name" value="BETA-MICROSEMINOPROTEIN"/>
    <property type="match status" value="1"/>
</dbReference>
<protein>
    <recommendedName>
        <fullName evidence="8">Beta-microseminoprotein-like</fullName>
    </recommendedName>
</protein>
<feature type="signal peptide" evidence="5">
    <location>
        <begin position="1"/>
        <end position="40"/>
    </location>
</feature>